<evidence type="ECO:0000259" key="7">
    <source>
        <dbReference type="Pfam" id="PF17917"/>
    </source>
</evidence>
<dbReference type="InterPro" id="IPR041373">
    <property type="entry name" value="RT_RNaseH"/>
</dbReference>
<dbReference type="GO" id="GO:0004519">
    <property type="term" value="F:endonuclease activity"/>
    <property type="evidence" value="ECO:0007669"/>
    <property type="project" value="UniProtKB-KW"/>
</dbReference>
<dbReference type="EMBL" id="LT934120">
    <property type="protein sequence ID" value="VAI36966.1"/>
    <property type="molecule type" value="Genomic_DNA"/>
</dbReference>
<dbReference type="Gramene" id="TRITD5Bv1G202140.1">
    <property type="protein sequence ID" value="TRITD5Bv1G202140.1"/>
    <property type="gene ID" value="TRITD5Bv1G202140"/>
</dbReference>
<keyword evidence="3" id="KW-0540">Nuclease</keyword>
<evidence type="ECO:0000256" key="4">
    <source>
        <dbReference type="ARBA" id="ARBA00022759"/>
    </source>
</evidence>
<evidence type="ECO:0000256" key="6">
    <source>
        <dbReference type="ARBA" id="ARBA00022918"/>
    </source>
</evidence>
<keyword evidence="2" id="KW-0548">Nucleotidyltransferase</keyword>
<evidence type="ECO:0000256" key="3">
    <source>
        <dbReference type="ARBA" id="ARBA00022722"/>
    </source>
</evidence>
<keyword evidence="4" id="KW-0255">Endonuclease</keyword>
<dbReference type="Proteomes" id="UP000324705">
    <property type="component" value="Chromosome 5B"/>
</dbReference>
<dbReference type="InterPro" id="IPR043502">
    <property type="entry name" value="DNA/RNA_pol_sf"/>
</dbReference>
<keyword evidence="9" id="KW-1185">Reference proteome</keyword>
<evidence type="ECO:0000256" key="2">
    <source>
        <dbReference type="ARBA" id="ARBA00022695"/>
    </source>
</evidence>
<dbReference type="SUPFAM" id="SSF56672">
    <property type="entry name" value="DNA/RNA polymerases"/>
    <property type="match status" value="1"/>
</dbReference>
<name>A0A9R1AR05_TRITD</name>
<organism evidence="8 9">
    <name type="scientific">Triticum turgidum subsp. durum</name>
    <name type="common">Durum wheat</name>
    <name type="synonym">Triticum durum</name>
    <dbReference type="NCBI Taxonomy" id="4567"/>
    <lineage>
        <taxon>Eukaryota</taxon>
        <taxon>Viridiplantae</taxon>
        <taxon>Streptophyta</taxon>
        <taxon>Embryophyta</taxon>
        <taxon>Tracheophyta</taxon>
        <taxon>Spermatophyta</taxon>
        <taxon>Magnoliopsida</taxon>
        <taxon>Liliopsida</taxon>
        <taxon>Poales</taxon>
        <taxon>Poaceae</taxon>
        <taxon>BOP clade</taxon>
        <taxon>Pooideae</taxon>
        <taxon>Triticodae</taxon>
        <taxon>Triticeae</taxon>
        <taxon>Triticinae</taxon>
        <taxon>Triticum</taxon>
    </lineage>
</organism>
<dbReference type="AlphaFoldDB" id="A0A9R1AR05"/>
<gene>
    <name evidence="8" type="ORF">TRITD_5Bv1G202140</name>
</gene>
<evidence type="ECO:0000256" key="1">
    <source>
        <dbReference type="ARBA" id="ARBA00022679"/>
    </source>
</evidence>
<dbReference type="GO" id="GO:0016787">
    <property type="term" value="F:hydrolase activity"/>
    <property type="evidence" value="ECO:0007669"/>
    <property type="project" value="UniProtKB-KW"/>
</dbReference>
<protein>
    <recommendedName>
        <fullName evidence="7">Reverse transcriptase RNase H-like domain-containing protein</fullName>
    </recommendedName>
</protein>
<proteinExistence type="predicted"/>
<keyword evidence="5" id="KW-0378">Hydrolase</keyword>
<evidence type="ECO:0000313" key="8">
    <source>
        <dbReference type="EMBL" id="VAI36966.1"/>
    </source>
</evidence>
<evidence type="ECO:0000313" key="9">
    <source>
        <dbReference type="Proteomes" id="UP000324705"/>
    </source>
</evidence>
<accession>A0A9R1AR05</accession>
<keyword evidence="6" id="KW-0695">RNA-directed DNA polymerase</keyword>
<feature type="domain" description="Reverse transcriptase RNase H-like" evidence="7">
    <location>
        <begin position="1"/>
        <end position="62"/>
    </location>
</feature>
<keyword evidence="1" id="KW-0808">Transferase</keyword>
<dbReference type="GO" id="GO:0003964">
    <property type="term" value="F:RNA-directed DNA polymerase activity"/>
    <property type="evidence" value="ECO:0007669"/>
    <property type="project" value="UniProtKB-KW"/>
</dbReference>
<reference evidence="8 9" key="1">
    <citation type="submission" date="2017-09" db="EMBL/GenBank/DDBJ databases">
        <authorList>
            <consortium name="International Durum Wheat Genome Sequencing Consortium (IDWGSC)"/>
            <person name="Milanesi L."/>
        </authorList>
    </citation>
    <scope>NUCLEOTIDE SEQUENCE [LARGE SCALE GENOMIC DNA]</scope>
    <source>
        <strain evidence="9">cv. Svevo</strain>
    </source>
</reference>
<sequence>MSKALSPRYQGLSTYEKEYLVIIVAVDQWRSYLQHAKFVIHIDQRSLVHLEEHRLTTPWQQKAFTKPLGL</sequence>
<dbReference type="Pfam" id="PF17917">
    <property type="entry name" value="RT_RNaseH"/>
    <property type="match status" value="1"/>
</dbReference>
<evidence type="ECO:0000256" key="5">
    <source>
        <dbReference type="ARBA" id="ARBA00022801"/>
    </source>
</evidence>